<accession>A0A545TUN8</accession>
<reference evidence="6 7" key="1">
    <citation type="submission" date="2019-06" db="EMBL/GenBank/DDBJ databases">
        <title>Whole genome sequence for Rhodospirillaceae sp. R148.</title>
        <authorList>
            <person name="Wang G."/>
        </authorList>
    </citation>
    <scope>NUCLEOTIDE SEQUENCE [LARGE SCALE GENOMIC DNA]</scope>
    <source>
        <strain evidence="6 7">R148</strain>
    </source>
</reference>
<dbReference type="InterPro" id="IPR000286">
    <property type="entry name" value="HDACs"/>
</dbReference>
<proteinExistence type="inferred from homology"/>
<dbReference type="AlphaFoldDB" id="A0A545TUN8"/>
<dbReference type="EMBL" id="VHSH01000003">
    <property type="protein sequence ID" value="TQV80934.1"/>
    <property type="molecule type" value="Genomic_DNA"/>
</dbReference>
<evidence type="ECO:0000256" key="2">
    <source>
        <dbReference type="ARBA" id="ARBA00005947"/>
    </source>
</evidence>
<protein>
    <recommendedName>
        <fullName evidence="3">Acetoin utilization protein AcuC</fullName>
    </recommendedName>
</protein>
<dbReference type="Pfam" id="PF00850">
    <property type="entry name" value="Hist_deacetyl"/>
    <property type="match status" value="1"/>
</dbReference>
<dbReference type="CDD" id="cd09994">
    <property type="entry name" value="HDAC_AcuC_like"/>
    <property type="match status" value="1"/>
</dbReference>
<name>A0A545TUN8_9PROT</name>
<dbReference type="GO" id="GO:0040029">
    <property type="term" value="P:epigenetic regulation of gene expression"/>
    <property type="evidence" value="ECO:0007669"/>
    <property type="project" value="TreeGrafter"/>
</dbReference>
<dbReference type="Gene3D" id="3.40.800.20">
    <property type="entry name" value="Histone deacetylase domain"/>
    <property type="match status" value="1"/>
</dbReference>
<evidence type="ECO:0000259" key="5">
    <source>
        <dbReference type="Pfam" id="PF00850"/>
    </source>
</evidence>
<comment type="similarity">
    <text evidence="2">Belongs to the histone deacetylase family.</text>
</comment>
<feature type="domain" description="Histone deacetylase" evidence="5">
    <location>
        <begin position="3"/>
        <end position="292"/>
    </location>
</feature>
<evidence type="ECO:0000256" key="1">
    <source>
        <dbReference type="ARBA" id="ARBA00005101"/>
    </source>
</evidence>
<keyword evidence="7" id="KW-1185">Reference proteome</keyword>
<dbReference type="InterPro" id="IPR037138">
    <property type="entry name" value="His_deacetylse_dom_sf"/>
</dbReference>
<dbReference type="InterPro" id="IPR023801">
    <property type="entry name" value="His_deacetylse_dom"/>
</dbReference>
<dbReference type="InterPro" id="IPR023696">
    <property type="entry name" value="Ureohydrolase_dom_sf"/>
</dbReference>
<evidence type="ECO:0000313" key="6">
    <source>
        <dbReference type="EMBL" id="TQV80934.1"/>
    </source>
</evidence>
<dbReference type="UniPathway" id="UPA00040"/>
<dbReference type="GO" id="GO:0004407">
    <property type="term" value="F:histone deacetylase activity"/>
    <property type="evidence" value="ECO:0007669"/>
    <property type="project" value="TreeGrafter"/>
</dbReference>
<comment type="pathway">
    <text evidence="1">Ketone degradation; acetoin degradation.</text>
</comment>
<organism evidence="6 7">
    <name type="scientific">Denitrobaculum tricleocarpae</name>
    <dbReference type="NCBI Taxonomy" id="2591009"/>
    <lineage>
        <taxon>Bacteria</taxon>
        <taxon>Pseudomonadati</taxon>
        <taxon>Pseudomonadota</taxon>
        <taxon>Alphaproteobacteria</taxon>
        <taxon>Rhodospirillales</taxon>
        <taxon>Rhodospirillaceae</taxon>
        <taxon>Denitrobaculum</taxon>
    </lineage>
</organism>
<dbReference type="PRINTS" id="PR01270">
    <property type="entry name" value="HDASUPER"/>
</dbReference>
<dbReference type="PANTHER" id="PTHR10625:SF10">
    <property type="entry name" value="HISTONE DEACETYLASE HDAC1"/>
    <property type="match status" value="1"/>
</dbReference>
<evidence type="ECO:0000313" key="7">
    <source>
        <dbReference type="Proteomes" id="UP000315252"/>
    </source>
</evidence>
<gene>
    <name evidence="6" type="ORF">FKG95_09295</name>
</gene>
<dbReference type="Proteomes" id="UP000315252">
    <property type="component" value="Unassembled WGS sequence"/>
</dbReference>
<sequence>MRHPLAIPRVSTCIDLCRAMGWLPERQYHDSPLATDAQLARFHDPAYIAALRRAEARQTLTDEEKEKFNLGRNGNPIFPEVFRRPATASGGSILAAHLSGEAGVVYNPAGGTHHGRPGYASGFCFFNDPALCILELLDQGAERVFYLDVDAHHGDGVQDAFHDRDEVMTLSIHEGGRWPMNGSGLGELGDRAAGMARNLPVPADFNDSEMDYIMEACVLPLLEKFEADSILLQCGADGLAEDPMSRLGLSNGALWRVVSRLKGLAPRLIVLGGGGYNPWSVGRCWAGVWAVLNGFDIPDRLSDEAEKVLRALSWRHSKGRNPPDHWMTTLLDPARSGPVRSEIRHIVSEVLRP</sequence>
<dbReference type="OrthoDB" id="9808367at2"/>
<dbReference type="PANTHER" id="PTHR10625">
    <property type="entry name" value="HISTONE DEACETYLASE HDAC1-RELATED"/>
    <property type="match status" value="1"/>
</dbReference>
<dbReference type="SUPFAM" id="SSF52768">
    <property type="entry name" value="Arginase/deacetylase"/>
    <property type="match status" value="1"/>
</dbReference>
<comment type="caution">
    <text evidence="6">The sequence shown here is derived from an EMBL/GenBank/DDBJ whole genome shotgun (WGS) entry which is preliminary data.</text>
</comment>
<keyword evidence="4" id="KW-0006">Acetoin catabolism</keyword>
<dbReference type="GO" id="GO:0045150">
    <property type="term" value="P:acetoin catabolic process"/>
    <property type="evidence" value="ECO:0007669"/>
    <property type="project" value="UniProtKB-UniPathway"/>
</dbReference>
<dbReference type="InterPro" id="IPR003085">
    <property type="entry name" value="AcuC"/>
</dbReference>
<evidence type="ECO:0000256" key="4">
    <source>
        <dbReference type="ARBA" id="ARBA00022627"/>
    </source>
</evidence>
<evidence type="ECO:0000256" key="3">
    <source>
        <dbReference type="ARBA" id="ARBA00020218"/>
    </source>
</evidence>